<organism evidence="2 3">
    <name type="scientific">Pleurodeles waltl</name>
    <name type="common">Iberian ribbed newt</name>
    <dbReference type="NCBI Taxonomy" id="8319"/>
    <lineage>
        <taxon>Eukaryota</taxon>
        <taxon>Metazoa</taxon>
        <taxon>Chordata</taxon>
        <taxon>Craniata</taxon>
        <taxon>Vertebrata</taxon>
        <taxon>Euteleostomi</taxon>
        <taxon>Amphibia</taxon>
        <taxon>Batrachia</taxon>
        <taxon>Caudata</taxon>
        <taxon>Salamandroidea</taxon>
        <taxon>Salamandridae</taxon>
        <taxon>Pleurodelinae</taxon>
        <taxon>Pleurodeles</taxon>
    </lineage>
</organism>
<evidence type="ECO:0000256" key="1">
    <source>
        <dbReference type="SAM" id="MobiDB-lite"/>
    </source>
</evidence>
<feature type="compositionally biased region" description="Gly residues" evidence="1">
    <location>
        <begin position="58"/>
        <end position="69"/>
    </location>
</feature>
<evidence type="ECO:0000313" key="3">
    <source>
        <dbReference type="Proteomes" id="UP001066276"/>
    </source>
</evidence>
<feature type="compositionally biased region" description="Basic and acidic residues" evidence="1">
    <location>
        <begin position="70"/>
        <end position="79"/>
    </location>
</feature>
<name>A0AAV7SI29_PLEWA</name>
<keyword evidence="3" id="KW-1185">Reference proteome</keyword>
<sequence length="88" mass="9066">MPPPPPGSGIGHGSLGEAKPGEIAAGERGDARRGSVCGPRGEMRPCGPALDERKPAGAGEGLLPRGGGLAERDPRTGGERHHRHQKHR</sequence>
<reference evidence="2" key="1">
    <citation type="journal article" date="2022" name="bioRxiv">
        <title>Sequencing and chromosome-scale assembly of the giantPleurodeles waltlgenome.</title>
        <authorList>
            <person name="Brown T."/>
            <person name="Elewa A."/>
            <person name="Iarovenko S."/>
            <person name="Subramanian E."/>
            <person name="Araus A.J."/>
            <person name="Petzold A."/>
            <person name="Susuki M."/>
            <person name="Suzuki K.-i.T."/>
            <person name="Hayashi T."/>
            <person name="Toyoda A."/>
            <person name="Oliveira C."/>
            <person name="Osipova E."/>
            <person name="Leigh N.D."/>
            <person name="Simon A."/>
            <person name="Yun M.H."/>
        </authorList>
    </citation>
    <scope>NUCLEOTIDE SEQUENCE</scope>
    <source>
        <strain evidence="2">20211129_DDA</strain>
        <tissue evidence="2">Liver</tissue>
    </source>
</reference>
<comment type="caution">
    <text evidence="2">The sequence shown here is derived from an EMBL/GenBank/DDBJ whole genome shotgun (WGS) entry which is preliminary data.</text>
</comment>
<dbReference type="EMBL" id="JANPWB010000008">
    <property type="protein sequence ID" value="KAJ1163695.1"/>
    <property type="molecule type" value="Genomic_DNA"/>
</dbReference>
<feature type="region of interest" description="Disordered" evidence="1">
    <location>
        <begin position="1"/>
        <end position="88"/>
    </location>
</feature>
<gene>
    <name evidence="2" type="ORF">NDU88_004149</name>
</gene>
<protein>
    <submittedName>
        <fullName evidence="2">Uncharacterized protein</fullName>
    </submittedName>
</protein>
<accession>A0AAV7SI29</accession>
<dbReference type="Proteomes" id="UP001066276">
    <property type="component" value="Chromosome 4_2"/>
</dbReference>
<dbReference type="AlphaFoldDB" id="A0AAV7SI29"/>
<proteinExistence type="predicted"/>
<evidence type="ECO:0000313" key="2">
    <source>
        <dbReference type="EMBL" id="KAJ1163695.1"/>
    </source>
</evidence>